<evidence type="ECO:0000313" key="1">
    <source>
        <dbReference type="EMBL" id="KAJ2976650.1"/>
    </source>
</evidence>
<evidence type="ECO:0000313" key="2">
    <source>
        <dbReference type="Proteomes" id="UP001143910"/>
    </source>
</evidence>
<keyword evidence="2" id="KW-1185">Reference proteome</keyword>
<comment type="caution">
    <text evidence="1">The sequence shown here is derived from an EMBL/GenBank/DDBJ whole genome shotgun (WGS) entry which is preliminary data.</text>
</comment>
<organism evidence="1 2">
    <name type="scientific">Zarea fungicola</name>
    <dbReference type="NCBI Taxonomy" id="93591"/>
    <lineage>
        <taxon>Eukaryota</taxon>
        <taxon>Fungi</taxon>
        <taxon>Dikarya</taxon>
        <taxon>Ascomycota</taxon>
        <taxon>Pezizomycotina</taxon>
        <taxon>Sordariomycetes</taxon>
        <taxon>Hypocreomycetidae</taxon>
        <taxon>Hypocreales</taxon>
        <taxon>Cordycipitaceae</taxon>
        <taxon>Zarea</taxon>
    </lineage>
</organism>
<name>A0ACC1NBH7_9HYPO</name>
<gene>
    <name evidence="1" type="ORF">NQ176_g4826</name>
</gene>
<proteinExistence type="predicted"/>
<accession>A0ACC1NBH7</accession>
<reference evidence="1" key="1">
    <citation type="submission" date="2022-08" db="EMBL/GenBank/DDBJ databases">
        <title>Genome Sequence of Lecanicillium fungicola.</title>
        <authorList>
            <person name="Buettner E."/>
        </authorList>
    </citation>
    <scope>NUCLEOTIDE SEQUENCE</scope>
    <source>
        <strain evidence="1">Babe33</strain>
    </source>
</reference>
<sequence>MRGKTSRGANNAKPRSVPDGGQHLQAQQLPALVNRPQSCPKLGDFASLRSVTVDFKPTHHILSKNMPSRDSLQLGDFSRIVDQLREREASPPAAKPSKPKAAAPTARRTISSSCGKALLAPASDSEAYSSSSRSSDARTRTSVCTAASSATESQSRPSKAKVKLTKSHSFSDSGKPRARVIILKREQQQLPALSSSQQTRIFTYELPNQDVIIPVYDNARTIQESHESLSRNLIPYCATDRKVAQKFPSNALHGVHIFLDMSNIEISFQTALRKRYSITDGARYTPMPRLNLRFLTELLVRGRASKSLHVSCSILPGRKEPRYVQELRDLGYRADVRERKRVENGVLSSPSLMLSRSTAAAAARYVEDLVDETLQTRIAEAVMEHFQEQGTIVLATGDAKPAQYSDGFLRYVERALRMGWNVDWWPGTAACPRRGGTLTGRLNGVTSSVFLSWTASSTT</sequence>
<protein>
    <submittedName>
        <fullName evidence="1">Uncharacterized protein</fullName>
    </submittedName>
</protein>
<dbReference type="Proteomes" id="UP001143910">
    <property type="component" value="Unassembled WGS sequence"/>
</dbReference>
<dbReference type="EMBL" id="JANJQO010000557">
    <property type="protein sequence ID" value="KAJ2976650.1"/>
    <property type="molecule type" value="Genomic_DNA"/>
</dbReference>